<evidence type="ECO:0000313" key="3">
    <source>
        <dbReference type="Proteomes" id="UP000201728"/>
    </source>
</evidence>
<reference evidence="3" key="1">
    <citation type="submission" date="2016-07" db="EMBL/GenBank/DDBJ databases">
        <authorList>
            <person name="Florea S."/>
            <person name="Webb J.S."/>
            <person name="Jaromczyk J."/>
            <person name="Schardl C.L."/>
        </authorList>
    </citation>
    <scope>NUCLEOTIDE SEQUENCE [LARGE SCALE GENOMIC DNA]</scope>
    <source>
        <strain evidence="3">CDC-D5610</strain>
    </source>
</reference>
<name>A0A222P3Z8_9GAMM</name>
<keyword evidence="1" id="KW-1133">Transmembrane helix</keyword>
<keyword evidence="1" id="KW-0472">Membrane</keyword>
<protein>
    <recommendedName>
        <fullName evidence="4">Ankyrin repeats (3 copies)</fullName>
    </recommendedName>
</protein>
<sequence length="650" mass="74193">MKKFVAGNYYIRKPESIYSIAVGDRIELKPAGIELANNYYNEKYQSDLSYSPFGLYIEKEILESRKKETLDYRKAFIVNEGSSPGYHSLSVIYIKENNDEILLLVDSQGSEDKEYQKIWAKNFFKKTGIPSYAVSDVFQSDNYSCHTASLTIAKDCTAKINGQYKLTNLLTSIKERSEKPYEGFAWAKLPDELLKVSQLSKFVKQHTEHSTRKVDQKKEKTLKEYRQSFTATVKIASEEFHFNDYLRRKGLKLANAVEIQYYVEALQAEFATLQTEFEKVDTEFKELQFLFQHSWPKYRELFIKRAKEILKEKDPQENLYRYASSFIEQQLANAPRYQEFIAALPVEFIEKKLLKAVEDDQLADVQKLITLKTSNRPGIKVISDILNKAATYTNGKWDIVQALLSMTEDNKPNKANVTDTLNTAIDANAIGVVQYICQMSGDNKPDEKAIADALDFALESGNFKAVQALCQITGGNKLRSKAIDEVLQKLARKQYIYSDSKVVQYLQDAKKIALLYERIEALKEYGTTLKKQGYAADGDAAISSADDLKQMTDTFLTLKAKDQSSEIKALKEKFNQQLKSSYEAMGNHRMPARPFFANIAISATGIGLFLVIGKLLMTGSDFFFETTRQTKINSIREVLQETEAFPKVHR</sequence>
<dbReference type="Proteomes" id="UP000201728">
    <property type="component" value="Chromosome"/>
</dbReference>
<dbReference type="RefSeq" id="WP_094091391.1">
    <property type="nucleotide sequence ID" value="NZ_CP016397.1"/>
</dbReference>
<proteinExistence type="predicted"/>
<accession>A0A222P3Z8</accession>
<keyword evidence="1" id="KW-0812">Transmembrane</keyword>
<gene>
    <name evidence="2" type="ORF">clem_09990</name>
</gene>
<dbReference type="OrthoDB" id="5639254at2"/>
<dbReference type="EMBL" id="CP016397">
    <property type="protein sequence ID" value="ASQ46547.1"/>
    <property type="molecule type" value="Genomic_DNA"/>
</dbReference>
<feature type="transmembrane region" description="Helical" evidence="1">
    <location>
        <begin position="595"/>
        <end position="616"/>
    </location>
</feature>
<evidence type="ECO:0008006" key="4">
    <source>
        <dbReference type="Google" id="ProtNLM"/>
    </source>
</evidence>
<dbReference type="KEGG" id="lcd:clem_09990"/>
<organism evidence="2 3">
    <name type="scientific">Legionella clemsonensis</name>
    <dbReference type="NCBI Taxonomy" id="1867846"/>
    <lineage>
        <taxon>Bacteria</taxon>
        <taxon>Pseudomonadati</taxon>
        <taxon>Pseudomonadota</taxon>
        <taxon>Gammaproteobacteria</taxon>
        <taxon>Legionellales</taxon>
        <taxon>Legionellaceae</taxon>
        <taxon>Legionella</taxon>
    </lineage>
</organism>
<evidence type="ECO:0000313" key="2">
    <source>
        <dbReference type="EMBL" id="ASQ46547.1"/>
    </source>
</evidence>
<dbReference type="AlphaFoldDB" id="A0A222P3Z8"/>
<keyword evidence="3" id="KW-1185">Reference proteome</keyword>
<dbReference type="SUPFAM" id="SSF140860">
    <property type="entry name" value="Pseudo ankyrin repeat-like"/>
    <property type="match status" value="1"/>
</dbReference>
<evidence type="ECO:0000256" key="1">
    <source>
        <dbReference type="SAM" id="Phobius"/>
    </source>
</evidence>